<keyword evidence="9" id="KW-1185">Reference proteome</keyword>
<dbReference type="Pfam" id="PF00005">
    <property type="entry name" value="ABC_tran"/>
    <property type="match status" value="1"/>
</dbReference>
<dbReference type="InterPro" id="IPR026082">
    <property type="entry name" value="ABCA"/>
</dbReference>
<feature type="domain" description="ABC transporter" evidence="8">
    <location>
        <begin position="443"/>
        <end position="686"/>
    </location>
</feature>
<dbReference type="PROSITE" id="PS50893">
    <property type="entry name" value="ABC_TRANSPORTER_2"/>
    <property type="match status" value="1"/>
</dbReference>
<accession>A0A158P7F4</accession>
<evidence type="ECO:0000313" key="10">
    <source>
        <dbReference type="WBParaSite" id="ACAC_0000236501-mRNA-1"/>
    </source>
</evidence>
<comment type="subcellular location">
    <subcellularLocation>
        <location evidence="1">Membrane</location>
        <topology evidence="1">Multi-pass membrane protein</topology>
    </subcellularLocation>
</comment>
<evidence type="ECO:0000259" key="8">
    <source>
        <dbReference type="PROSITE" id="PS50893"/>
    </source>
</evidence>
<feature type="transmembrane region" description="Helical" evidence="7">
    <location>
        <begin position="360"/>
        <end position="382"/>
    </location>
</feature>
<feature type="transmembrane region" description="Helical" evidence="7">
    <location>
        <begin position="796"/>
        <end position="815"/>
    </location>
</feature>
<evidence type="ECO:0000256" key="6">
    <source>
        <dbReference type="ARBA" id="ARBA00023136"/>
    </source>
</evidence>
<dbReference type="GO" id="GO:0005524">
    <property type="term" value="F:ATP binding"/>
    <property type="evidence" value="ECO:0007669"/>
    <property type="project" value="UniProtKB-KW"/>
</dbReference>
<dbReference type="SMART" id="SM00382">
    <property type="entry name" value="AAA"/>
    <property type="match status" value="1"/>
</dbReference>
<feature type="transmembrane region" description="Helical" evidence="7">
    <location>
        <begin position="1025"/>
        <end position="1051"/>
    </location>
</feature>
<dbReference type="STRING" id="6313.A0A158P7F4"/>
<dbReference type="AlphaFoldDB" id="A0A158P7F4"/>
<dbReference type="InterPro" id="IPR027417">
    <property type="entry name" value="P-loop_NTPase"/>
</dbReference>
<dbReference type="FunFam" id="3.40.50.300:FF:000933">
    <property type="entry name" value="ABC transporter A family member 7"/>
    <property type="match status" value="1"/>
</dbReference>
<evidence type="ECO:0000256" key="5">
    <source>
        <dbReference type="ARBA" id="ARBA00022989"/>
    </source>
</evidence>
<organism evidence="9 10">
    <name type="scientific">Angiostrongylus cantonensis</name>
    <name type="common">Rat lungworm</name>
    <dbReference type="NCBI Taxonomy" id="6313"/>
    <lineage>
        <taxon>Eukaryota</taxon>
        <taxon>Metazoa</taxon>
        <taxon>Ecdysozoa</taxon>
        <taxon>Nematoda</taxon>
        <taxon>Chromadorea</taxon>
        <taxon>Rhabditida</taxon>
        <taxon>Rhabditina</taxon>
        <taxon>Rhabditomorpha</taxon>
        <taxon>Strongyloidea</taxon>
        <taxon>Metastrongylidae</taxon>
        <taxon>Angiostrongylus</taxon>
    </lineage>
</organism>
<dbReference type="WBParaSite" id="ACAC_0000236501-mRNA-1">
    <property type="protein sequence ID" value="ACAC_0000236501-mRNA-1"/>
    <property type="gene ID" value="ACAC_0000236501"/>
</dbReference>
<name>A0A158P7F4_ANGCA</name>
<dbReference type="GO" id="GO:0016887">
    <property type="term" value="F:ATP hydrolysis activity"/>
    <property type="evidence" value="ECO:0007669"/>
    <property type="project" value="InterPro"/>
</dbReference>
<dbReference type="CDD" id="cd03263">
    <property type="entry name" value="ABC_subfamily_A"/>
    <property type="match status" value="1"/>
</dbReference>
<proteinExistence type="predicted"/>
<dbReference type="PANTHER" id="PTHR19229">
    <property type="entry name" value="ATP-BINDING CASSETTE TRANSPORTER SUBFAMILY A ABCA"/>
    <property type="match status" value="1"/>
</dbReference>
<keyword evidence="4" id="KW-0067">ATP-binding</keyword>
<dbReference type="PANTHER" id="PTHR19229:SF250">
    <property type="entry name" value="ABC TRANSPORTER DOMAIN-CONTAINING PROTEIN-RELATED"/>
    <property type="match status" value="1"/>
</dbReference>
<sequence>MGACAQLRLLLWKNWLQQIRSPWFTLMEFLIPMLLIAISFGLMIGLRGNFENEHQLENYPEWPVMGSAWDFVVPTNTSNPGSAILDPISLIPNSTYNCPFFNLTWLKDGGVRLDAELIFSPITAITKTIMDLVKDRYTTTIGNPLFGMEPTNRIPLPKYLEVNMVVNGFETEEEMVAYAKESFSNECGNSLLAGITFNDSIAKRMRSESNLSYTIRLSNTNRQSKGVNGKHNFRPWNTRELFAIQFVSGPINPLESDGGYPAMSSSDRQMVFTDANSNYIIILDDAQVRVVQLLENTPFNVNMLQMFGTAATLIAVVGWMLLYFWYAIFNSFDVARPFSLTHGLHWDQLFTPPTPDQRLTVGHCFIMLIIDGIYLMIITWYIEAVYPGGEGVPQKPWFFLLKSYWLPSSQAKKSVELQKPDDAVSSALDYARIEPEPHLRATINTVNLSKTYGTSFFKKLFDCQFGKLSEKKAVDHLTLKMYHGQITALLGHNGAGKSTTFSMLTGVTAPSSGTAYIDDYDIRTSLPQIRKRTGLCPQYNILFNSLTVMEHLEFFCKLKGREYFVKEAVDLLKRLKIDFKMTSRAGVLSGGQKRKLSLAIALIGGSEIVMLDEPTSGMDPGARHETWTLLQAEKSRRTILLTTHFMEEADLLGDRIAILAHGQLQCCGSGMFLKSQYGNGYHLTVVYENSSKSDEQVTRTMDLLRRYITDIRLQSFVGQEATFIISANCKAQVGEIAEERLNHENADNVVETKELQDDDPIIRSLKVTRHLTGFPYYWQHVEAMFIKRAIYFYQKWIMFLINLLFPILYMALMVWTTKLVPSPTAQPSLKIDLSPFGGSNGDGYLISSNRTDSRIVEEFNLTEYLHSTAARFGAEPNLHLESVENITSYALDLIDKIGSRNFGVHYPLAFERQYLQSNSTSLRAFFNNFAFTSAPLAISIADSMTISATLKRNISLEVNNYPFPPVAQDVLKNRNISNSAAFIISYAVIVCMSIVIAACSQFLIRERKNKSKHMQMLSGLRSWMYWSTAFVWDVSWYVVDMAAFIGILYIFDIEVSEKP</sequence>
<feature type="transmembrane region" description="Helical" evidence="7">
    <location>
        <begin position="980"/>
        <end position="1004"/>
    </location>
</feature>
<feature type="transmembrane region" description="Helical" evidence="7">
    <location>
        <begin position="23"/>
        <end position="46"/>
    </location>
</feature>
<keyword evidence="3" id="KW-0547">Nucleotide-binding</keyword>
<keyword evidence="6 7" id="KW-0472">Membrane</keyword>
<dbReference type="InterPro" id="IPR003439">
    <property type="entry name" value="ABC_transporter-like_ATP-bd"/>
</dbReference>
<evidence type="ECO:0000256" key="2">
    <source>
        <dbReference type="ARBA" id="ARBA00022692"/>
    </source>
</evidence>
<feature type="transmembrane region" description="Helical" evidence="7">
    <location>
        <begin position="306"/>
        <end position="328"/>
    </location>
</feature>
<evidence type="ECO:0000313" key="9">
    <source>
        <dbReference type="Proteomes" id="UP000035642"/>
    </source>
</evidence>
<dbReference type="SUPFAM" id="SSF52540">
    <property type="entry name" value="P-loop containing nucleoside triphosphate hydrolases"/>
    <property type="match status" value="1"/>
</dbReference>
<keyword evidence="5 7" id="KW-1133">Transmembrane helix</keyword>
<dbReference type="PROSITE" id="PS00211">
    <property type="entry name" value="ABC_TRANSPORTER_1"/>
    <property type="match status" value="1"/>
</dbReference>
<dbReference type="GO" id="GO:0016020">
    <property type="term" value="C:membrane"/>
    <property type="evidence" value="ECO:0007669"/>
    <property type="project" value="UniProtKB-SubCell"/>
</dbReference>
<reference evidence="9" key="1">
    <citation type="submission" date="2012-09" db="EMBL/GenBank/DDBJ databases">
        <authorList>
            <person name="Martin A.A."/>
        </authorList>
    </citation>
    <scope>NUCLEOTIDE SEQUENCE</scope>
</reference>
<evidence type="ECO:0000256" key="1">
    <source>
        <dbReference type="ARBA" id="ARBA00004141"/>
    </source>
</evidence>
<evidence type="ECO:0000256" key="7">
    <source>
        <dbReference type="SAM" id="Phobius"/>
    </source>
</evidence>
<keyword evidence="2 7" id="KW-0812">Transmembrane</keyword>
<dbReference type="InterPro" id="IPR013525">
    <property type="entry name" value="ABC2_TM"/>
</dbReference>
<dbReference type="InterPro" id="IPR017871">
    <property type="entry name" value="ABC_transporter-like_CS"/>
</dbReference>
<reference evidence="10" key="2">
    <citation type="submission" date="2016-04" db="UniProtKB">
        <authorList>
            <consortium name="WormBaseParasite"/>
        </authorList>
    </citation>
    <scope>IDENTIFICATION</scope>
</reference>
<dbReference type="Gene3D" id="3.40.50.300">
    <property type="entry name" value="P-loop containing nucleotide triphosphate hydrolases"/>
    <property type="match status" value="1"/>
</dbReference>
<evidence type="ECO:0000256" key="3">
    <source>
        <dbReference type="ARBA" id="ARBA00022741"/>
    </source>
</evidence>
<dbReference type="GO" id="GO:0140359">
    <property type="term" value="F:ABC-type transporter activity"/>
    <property type="evidence" value="ECO:0007669"/>
    <property type="project" value="InterPro"/>
</dbReference>
<dbReference type="Pfam" id="PF12698">
    <property type="entry name" value="ABC2_membrane_3"/>
    <property type="match status" value="1"/>
</dbReference>
<dbReference type="GO" id="GO:0005319">
    <property type="term" value="F:lipid transporter activity"/>
    <property type="evidence" value="ECO:0007669"/>
    <property type="project" value="TreeGrafter"/>
</dbReference>
<dbReference type="Proteomes" id="UP000035642">
    <property type="component" value="Unassembled WGS sequence"/>
</dbReference>
<dbReference type="InterPro" id="IPR003593">
    <property type="entry name" value="AAA+_ATPase"/>
</dbReference>
<evidence type="ECO:0000256" key="4">
    <source>
        <dbReference type="ARBA" id="ARBA00022840"/>
    </source>
</evidence>
<protein>
    <submittedName>
        <fullName evidence="10">ABC transporter domain-containing protein</fullName>
    </submittedName>
</protein>